<proteinExistence type="predicted"/>
<dbReference type="EMBL" id="VOBQ01000009">
    <property type="protein sequence ID" value="TWO71015.1"/>
    <property type="molecule type" value="Genomic_DNA"/>
</dbReference>
<evidence type="ECO:0000313" key="3">
    <source>
        <dbReference type="Proteomes" id="UP000318199"/>
    </source>
</evidence>
<dbReference type="SUPFAM" id="SSF50475">
    <property type="entry name" value="FMN-binding split barrel"/>
    <property type="match status" value="1"/>
</dbReference>
<feature type="region of interest" description="Disordered" evidence="1">
    <location>
        <begin position="17"/>
        <end position="37"/>
    </location>
</feature>
<accession>A0A562ZRU4</accession>
<reference evidence="2 3" key="1">
    <citation type="submission" date="2019-07" db="EMBL/GenBank/DDBJ databases">
        <title>Caenimonas sedimenti sp. nov., isolated from activated sludge.</title>
        <authorList>
            <person name="Xu J."/>
        </authorList>
    </citation>
    <scope>NUCLEOTIDE SEQUENCE [LARGE SCALE GENOMIC DNA]</scope>
    <source>
        <strain evidence="2 3">HX-9-20</strain>
    </source>
</reference>
<evidence type="ECO:0000313" key="2">
    <source>
        <dbReference type="EMBL" id="TWO71015.1"/>
    </source>
</evidence>
<dbReference type="AlphaFoldDB" id="A0A562ZRU4"/>
<protein>
    <submittedName>
        <fullName evidence="2">YfiR family protein</fullName>
    </submittedName>
</protein>
<comment type="caution">
    <text evidence="2">The sequence shown here is derived from an EMBL/GenBank/DDBJ whole genome shotgun (WGS) entry which is preliminary data.</text>
</comment>
<organism evidence="2 3">
    <name type="scientific">Caenimonas sedimenti</name>
    <dbReference type="NCBI Taxonomy" id="2596921"/>
    <lineage>
        <taxon>Bacteria</taxon>
        <taxon>Pseudomonadati</taxon>
        <taxon>Pseudomonadota</taxon>
        <taxon>Betaproteobacteria</taxon>
        <taxon>Burkholderiales</taxon>
        <taxon>Comamonadaceae</taxon>
        <taxon>Caenimonas</taxon>
    </lineage>
</organism>
<dbReference type="Pfam" id="PF13689">
    <property type="entry name" value="DUF4154"/>
    <property type="match status" value="1"/>
</dbReference>
<dbReference type="OrthoDB" id="277577at2"/>
<name>A0A562ZRU4_9BURK</name>
<keyword evidence="3" id="KW-1185">Reference proteome</keyword>
<dbReference type="Proteomes" id="UP000318199">
    <property type="component" value="Unassembled WGS sequence"/>
</dbReference>
<dbReference type="InterPro" id="IPR025293">
    <property type="entry name" value="YfiR/HmsC-like"/>
</dbReference>
<sequence>MGRARFAGRARARHLPEGRVAPLRASMPSRPLHDPSPARLRRRPVLVAALVAAAAPRLAAQGVPAASRDTLVKAAFLHKFASFVDWPDGTFAKADTPLRIGILGDELVWRDLSELARDRDRDGRPVQVVRLNPGDPLTGFHILYFKATSPARVTDLLAAVPHGVLTVADSDGAHPRGSVLSFFLDEGRVRFGVSMEAAGRQRLRLNPRLIAAARQVGWNYAGTGAA</sequence>
<evidence type="ECO:0000256" key="1">
    <source>
        <dbReference type="SAM" id="MobiDB-lite"/>
    </source>
</evidence>
<gene>
    <name evidence="2" type="ORF">FN976_11855</name>
</gene>